<dbReference type="Gene3D" id="1.10.8.870">
    <property type="entry name" value="Alpha-glycerophosphate oxidase, cap domain"/>
    <property type="match status" value="1"/>
</dbReference>
<dbReference type="EMBL" id="JAABNR010000007">
    <property type="protein sequence ID" value="NBZ87774.1"/>
    <property type="molecule type" value="Genomic_DNA"/>
</dbReference>
<evidence type="ECO:0000256" key="2">
    <source>
        <dbReference type="ARBA" id="ARBA00007330"/>
    </source>
</evidence>
<dbReference type="Pfam" id="PF16901">
    <property type="entry name" value="DAO_C"/>
    <property type="match status" value="1"/>
</dbReference>
<reference evidence="8" key="1">
    <citation type="submission" date="2020-01" db="EMBL/GenBank/DDBJ databases">
        <authorList>
            <person name="Chen W.-M."/>
        </authorList>
    </citation>
    <scope>NUCLEOTIDE SEQUENCE</scope>
    <source>
        <strain evidence="8">CYK-10</strain>
    </source>
</reference>
<dbReference type="Gene3D" id="3.50.50.60">
    <property type="entry name" value="FAD/NAD(P)-binding domain"/>
    <property type="match status" value="2"/>
</dbReference>
<dbReference type="RefSeq" id="WP_168774585.1">
    <property type="nucleotide sequence ID" value="NZ_JAABNR010000007.1"/>
</dbReference>
<keyword evidence="5" id="KW-0560">Oxidoreductase</keyword>
<evidence type="ECO:0000256" key="5">
    <source>
        <dbReference type="ARBA" id="ARBA00023002"/>
    </source>
</evidence>
<dbReference type="InterPro" id="IPR000447">
    <property type="entry name" value="G3P_DH_FAD-dep"/>
</dbReference>
<evidence type="ECO:0000256" key="1">
    <source>
        <dbReference type="ARBA" id="ARBA00001974"/>
    </source>
</evidence>
<accession>A0AAE4Y9I6</accession>
<keyword evidence="9" id="KW-1185">Reference proteome</keyword>
<dbReference type="PANTHER" id="PTHR11985">
    <property type="entry name" value="GLYCEROL-3-PHOSPHATE DEHYDROGENASE"/>
    <property type="match status" value="1"/>
</dbReference>
<feature type="domain" description="Alpha-glycerophosphate oxidase C-terminal" evidence="7">
    <location>
        <begin position="401"/>
        <end position="517"/>
    </location>
</feature>
<dbReference type="InterPro" id="IPR031656">
    <property type="entry name" value="DAO_C"/>
</dbReference>
<evidence type="ECO:0000259" key="7">
    <source>
        <dbReference type="Pfam" id="PF16901"/>
    </source>
</evidence>
<comment type="caution">
    <text evidence="8">The sequence shown here is derived from an EMBL/GenBank/DDBJ whole genome shotgun (WGS) entry which is preliminary data.</text>
</comment>
<dbReference type="InterPro" id="IPR036188">
    <property type="entry name" value="FAD/NAD-bd_sf"/>
</dbReference>
<gene>
    <name evidence="8" type="ORF">GV832_09310</name>
</gene>
<evidence type="ECO:0000256" key="3">
    <source>
        <dbReference type="ARBA" id="ARBA00022630"/>
    </source>
</evidence>
<dbReference type="PRINTS" id="PR01001">
    <property type="entry name" value="FADG3PDH"/>
</dbReference>
<evidence type="ECO:0000259" key="6">
    <source>
        <dbReference type="Pfam" id="PF01266"/>
    </source>
</evidence>
<evidence type="ECO:0000313" key="9">
    <source>
        <dbReference type="Proteomes" id="UP001193501"/>
    </source>
</evidence>
<dbReference type="GO" id="GO:0004368">
    <property type="term" value="F:glycerol-3-phosphate dehydrogenase (quinone) activity"/>
    <property type="evidence" value="ECO:0007669"/>
    <property type="project" value="InterPro"/>
</dbReference>
<name>A0AAE4Y9I6_9RHOB</name>
<dbReference type="Proteomes" id="UP001193501">
    <property type="component" value="Unassembled WGS sequence"/>
</dbReference>
<keyword evidence="4" id="KW-0274">FAD</keyword>
<dbReference type="Pfam" id="PF01266">
    <property type="entry name" value="DAO"/>
    <property type="match status" value="1"/>
</dbReference>
<comment type="cofactor">
    <cofactor evidence="1">
        <name>FAD</name>
        <dbReference type="ChEBI" id="CHEBI:57692"/>
    </cofactor>
</comment>
<comment type="similarity">
    <text evidence="2">Belongs to the FAD-dependent glycerol-3-phosphate dehydrogenase family.</text>
</comment>
<proteinExistence type="inferred from homology"/>
<dbReference type="GO" id="GO:0046168">
    <property type="term" value="P:glycerol-3-phosphate catabolic process"/>
    <property type="evidence" value="ECO:0007669"/>
    <property type="project" value="TreeGrafter"/>
</dbReference>
<evidence type="ECO:0000313" key="8">
    <source>
        <dbReference type="EMBL" id="NBZ87774.1"/>
    </source>
</evidence>
<organism evidence="8 9">
    <name type="scientific">Stagnihabitans tardus</name>
    <dbReference type="NCBI Taxonomy" id="2699202"/>
    <lineage>
        <taxon>Bacteria</taxon>
        <taxon>Pseudomonadati</taxon>
        <taxon>Pseudomonadota</taxon>
        <taxon>Alphaproteobacteria</taxon>
        <taxon>Rhodobacterales</taxon>
        <taxon>Paracoccaceae</taxon>
        <taxon>Stagnihabitans</taxon>
    </lineage>
</organism>
<keyword evidence="3" id="KW-0285">Flavoprotein</keyword>
<sequence>MSDHFDVIIIGAGVNGAGLFRDLCEQGVKCLILDKGDWGSGTSAAPSRLIHGGIKYLETGEFRLVAQSTLERNLLLKNAPHAVLPLPTVIPIFSWLKGIGAALRTLMGSTTAPRQRGAVLMKIGLWLYDFYGARERIMPRHQMWSRARALRELPLTPRIKAAGLYYDARIAMPERLVWELVADGLRANPTSRALSHASFRREGPGLRVWNEETNQDVASCLMVNAAGPWIDQVNRALGIEGRLIGGTKGAHLLLDHPALVKALAGRMVYFEADDGRICLVYEHLGRVMLGSTDIRADDPDALTVSDAEADYLLGAVASLFPDLGPGRVVHAYSGLRPLPYSEGTQAGLISRDHSAPVAEPQGDRAFPVISLVGGKWTTFRGFAEEVADLVLKRLGMNRRISTRAMAIGGGRDFPADAGAWAAAQPVARERALELLARYGATGAQVAEAEARGARGIVDAPDFTDAEIAWITAHERVLRLEDIVLRRTPLAITGRVTEAMLADLARVAGGVRFWSPERQAEEVAAVKETLTRRHRWSF</sequence>
<evidence type="ECO:0000256" key="4">
    <source>
        <dbReference type="ARBA" id="ARBA00022827"/>
    </source>
</evidence>
<dbReference type="SUPFAM" id="SSF54373">
    <property type="entry name" value="FAD-linked reductases, C-terminal domain"/>
    <property type="match status" value="1"/>
</dbReference>
<dbReference type="InterPro" id="IPR038299">
    <property type="entry name" value="DAO_C_sf"/>
</dbReference>
<dbReference type="InterPro" id="IPR006076">
    <property type="entry name" value="FAD-dep_OxRdtase"/>
</dbReference>
<dbReference type="SUPFAM" id="SSF51905">
    <property type="entry name" value="FAD/NAD(P)-binding domain"/>
    <property type="match status" value="1"/>
</dbReference>
<feature type="domain" description="FAD dependent oxidoreductase" evidence="6">
    <location>
        <begin position="6"/>
        <end position="388"/>
    </location>
</feature>
<dbReference type="PANTHER" id="PTHR11985:SF15">
    <property type="entry name" value="GLYCEROL-3-PHOSPHATE DEHYDROGENASE, MITOCHONDRIAL"/>
    <property type="match status" value="1"/>
</dbReference>
<dbReference type="Gene3D" id="3.30.9.10">
    <property type="entry name" value="D-Amino Acid Oxidase, subunit A, domain 2"/>
    <property type="match status" value="2"/>
</dbReference>
<dbReference type="AlphaFoldDB" id="A0AAE4Y9I6"/>
<protein>
    <submittedName>
        <fullName evidence="8">FAD-dependent oxidoreductase</fullName>
    </submittedName>
</protein>